<reference evidence="1" key="1">
    <citation type="submission" date="2021-03" db="EMBL/GenBank/DDBJ databases">
        <title>Molecular epidemiology and mechanisms of colistin and carbapenem resistance in Enterobacteriaceae from clinical isolates, the environment and porcine samples in Pretoria, South Africa.</title>
        <authorList>
            <person name="Bogoshi D."/>
            <person name="Mbelle N.M."/>
            <person name="Naidoo V."/>
            <person name="Osei Sekyere J."/>
        </authorList>
    </citation>
    <scope>NUCLEOTIDE SEQUENCE</scope>
    <source>
        <strain evidence="1">C052</strain>
    </source>
</reference>
<dbReference type="EMBL" id="JAGETQ010000250">
    <property type="protein sequence ID" value="MBO1916680.1"/>
    <property type="molecule type" value="Genomic_DNA"/>
</dbReference>
<gene>
    <name evidence="1" type="ORF">J4727_19785</name>
</gene>
<dbReference type="AlphaFoldDB" id="A0A939NFI8"/>
<organism evidence="1 2">
    <name type="scientific">Providencia rettgeri</name>
    <dbReference type="NCBI Taxonomy" id="587"/>
    <lineage>
        <taxon>Bacteria</taxon>
        <taxon>Pseudomonadati</taxon>
        <taxon>Pseudomonadota</taxon>
        <taxon>Gammaproteobacteria</taxon>
        <taxon>Enterobacterales</taxon>
        <taxon>Morganellaceae</taxon>
        <taxon>Providencia</taxon>
    </lineage>
</organism>
<evidence type="ECO:0000313" key="1">
    <source>
        <dbReference type="EMBL" id="MBO1916680.1"/>
    </source>
</evidence>
<evidence type="ECO:0000313" key="2">
    <source>
        <dbReference type="Proteomes" id="UP000664477"/>
    </source>
</evidence>
<comment type="caution">
    <text evidence="1">The sequence shown here is derived from an EMBL/GenBank/DDBJ whole genome shotgun (WGS) entry which is preliminary data.</text>
</comment>
<accession>A0A939NFI8</accession>
<sequence>MKKTAQEMDRAVKEARHIFTPQNGKKFITIKPINENAGICTYLPGIIYAPHGCRWGLCTTLSFAFGLDASNVEGSLSLGAPHWRQTALALMVPVLSGYIALFADRTGLTPGLVGGVLATRRRFLRRDHFRFPCRL</sequence>
<proteinExistence type="predicted"/>
<protein>
    <submittedName>
        <fullName evidence="1">Uncharacterized protein</fullName>
    </submittedName>
</protein>
<name>A0A939NFI8_PRORE</name>
<dbReference type="Proteomes" id="UP000664477">
    <property type="component" value="Unassembled WGS sequence"/>
</dbReference>